<evidence type="ECO:0000256" key="3">
    <source>
        <dbReference type="ARBA" id="ARBA00022741"/>
    </source>
</evidence>
<dbReference type="PANTHER" id="PTHR43607:SF1">
    <property type="entry name" value="H(+)-TRANSPORTING TWO-SECTOR ATPASE"/>
    <property type="match status" value="1"/>
</dbReference>
<dbReference type="SUPFAM" id="SSF47917">
    <property type="entry name" value="C-terminal domain of alpha and beta subunits of F1 ATP synthase"/>
    <property type="match status" value="1"/>
</dbReference>
<dbReference type="EMBL" id="MFAF01000027">
    <property type="protein sequence ID" value="OGD78729.1"/>
    <property type="molecule type" value="Genomic_DNA"/>
</dbReference>
<keyword evidence="2" id="KW-0813">Transport</keyword>
<evidence type="ECO:0000256" key="1">
    <source>
        <dbReference type="ARBA" id="ARBA00008936"/>
    </source>
</evidence>
<accession>A0A1F5FGE5</accession>
<keyword evidence="3" id="KW-0547">Nucleotide-binding</keyword>
<dbReference type="InterPro" id="IPR024034">
    <property type="entry name" value="ATPase_F1/V1_b/a_C"/>
</dbReference>
<dbReference type="GO" id="GO:0005524">
    <property type="term" value="F:ATP binding"/>
    <property type="evidence" value="ECO:0007669"/>
    <property type="project" value="UniProtKB-KW"/>
</dbReference>
<dbReference type="GO" id="GO:0046034">
    <property type="term" value="P:ATP metabolic process"/>
    <property type="evidence" value="ECO:0007669"/>
    <property type="project" value="InterPro"/>
</dbReference>
<keyword evidence="5" id="KW-1278">Translocase</keyword>
<evidence type="ECO:0000313" key="8">
    <source>
        <dbReference type="EMBL" id="OGD78729.1"/>
    </source>
</evidence>
<protein>
    <recommendedName>
        <fullName evidence="7">ATP synthase A/B type C-terminal domain-containing protein</fullName>
    </recommendedName>
</protein>
<evidence type="ECO:0000313" key="9">
    <source>
        <dbReference type="Proteomes" id="UP000177187"/>
    </source>
</evidence>
<evidence type="ECO:0000256" key="4">
    <source>
        <dbReference type="ARBA" id="ARBA00022840"/>
    </source>
</evidence>
<dbReference type="InterPro" id="IPR055190">
    <property type="entry name" value="ATP-synt_VA_C"/>
</dbReference>
<name>A0A1F5FGE5_9BACT</name>
<dbReference type="PANTHER" id="PTHR43607">
    <property type="entry name" value="V-TYPE PROTON ATPASE CATALYTIC SUBUNIT A"/>
    <property type="match status" value="1"/>
</dbReference>
<evidence type="ECO:0000256" key="6">
    <source>
        <dbReference type="ARBA" id="ARBA00023065"/>
    </source>
</evidence>
<evidence type="ECO:0000259" key="7">
    <source>
        <dbReference type="Pfam" id="PF22919"/>
    </source>
</evidence>
<dbReference type="InterPro" id="IPR022878">
    <property type="entry name" value="V-ATPase_asu"/>
</dbReference>
<comment type="similarity">
    <text evidence="1">Belongs to the ATPase alpha/beta chains family.</text>
</comment>
<comment type="caution">
    <text evidence="8">The sequence shown here is derived from an EMBL/GenBank/DDBJ whole genome shotgun (WGS) entry which is preliminary data.</text>
</comment>
<dbReference type="STRING" id="1817816.A2Y64_02165"/>
<reference evidence="8 9" key="1">
    <citation type="journal article" date="2016" name="Nat. Commun.">
        <title>Thousands of microbial genomes shed light on interconnected biogeochemical processes in an aquifer system.</title>
        <authorList>
            <person name="Anantharaman K."/>
            <person name="Brown C.T."/>
            <person name="Hug L.A."/>
            <person name="Sharon I."/>
            <person name="Castelle C.J."/>
            <person name="Probst A.J."/>
            <person name="Thomas B.C."/>
            <person name="Singh A."/>
            <person name="Wilkins M.J."/>
            <person name="Karaoz U."/>
            <person name="Brodie E.L."/>
            <person name="Williams K.H."/>
            <person name="Hubbard S.S."/>
            <person name="Banfield J.F."/>
        </authorList>
    </citation>
    <scope>NUCLEOTIDE SEQUENCE [LARGE SCALE GENOMIC DNA]</scope>
</reference>
<dbReference type="CDD" id="cd18111">
    <property type="entry name" value="ATP-synt_V_A-type_alpha_C"/>
    <property type="match status" value="1"/>
</dbReference>
<evidence type="ECO:0000256" key="2">
    <source>
        <dbReference type="ARBA" id="ARBA00022448"/>
    </source>
</evidence>
<dbReference type="GO" id="GO:0046961">
    <property type="term" value="F:proton-transporting ATPase activity, rotational mechanism"/>
    <property type="evidence" value="ECO:0007669"/>
    <property type="project" value="InterPro"/>
</dbReference>
<sequence>METSRSIREDFLHQNAFHPVDTFSSAYKQYRMLKLVMSFHHSAKAALETPELDLDALFALPVSEDIARAKFTPEGEVEASFDGIESEMQKQIEELISE</sequence>
<dbReference type="Gene3D" id="1.10.1140.10">
    <property type="entry name" value="Bovine Mitochondrial F1-atpase, Atp Synthase Beta Chain, Chain D, domain 3"/>
    <property type="match status" value="1"/>
</dbReference>
<feature type="domain" description="ATP synthase A/B type C-terminal" evidence="7">
    <location>
        <begin position="1"/>
        <end position="49"/>
    </location>
</feature>
<dbReference type="Proteomes" id="UP000177187">
    <property type="component" value="Unassembled WGS sequence"/>
</dbReference>
<proteinExistence type="inferred from homology"/>
<gene>
    <name evidence="8" type="ORF">A2Y64_02165</name>
</gene>
<dbReference type="AlphaFoldDB" id="A0A1F5FGE5"/>
<keyword evidence="6" id="KW-0406">Ion transport</keyword>
<organism evidence="8 9">
    <name type="scientific">Candidatus Coatesbacteria bacterium RBG_13_66_14</name>
    <dbReference type="NCBI Taxonomy" id="1817816"/>
    <lineage>
        <taxon>Bacteria</taxon>
        <taxon>Candidatus Coatesiibacteriota</taxon>
    </lineage>
</organism>
<dbReference type="Pfam" id="PF22919">
    <property type="entry name" value="ATP-synt_VA_C"/>
    <property type="match status" value="1"/>
</dbReference>
<evidence type="ECO:0000256" key="5">
    <source>
        <dbReference type="ARBA" id="ARBA00022967"/>
    </source>
</evidence>
<keyword evidence="4" id="KW-0067">ATP-binding</keyword>